<evidence type="ECO:0000256" key="1">
    <source>
        <dbReference type="SAM" id="MobiDB-lite"/>
    </source>
</evidence>
<evidence type="ECO:0008006" key="4">
    <source>
        <dbReference type="Google" id="ProtNLM"/>
    </source>
</evidence>
<comment type="caution">
    <text evidence="2">The sequence shown here is derived from an EMBL/GenBank/DDBJ whole genome shotgun (WGS) entry which is preliminary data.</text>
</comment>
<proteinExistence type="predicted"/>
<dbReference type="InterPro" id="IPR036770">
    <property type="entry name" value="Ankyrin_rpt-contain_sf"/>
</dbReference>
<name>A0A8H6JKC4_9PEZI</name>
<protein>
    <recommendedName>
        <fullName evidence="4">Ankyrin repeat protein</fullName>
    </recommendedName>
</protein>
<dbReference type="AlphaFoldDB" id="A0A8H6JKC4"/>
<reference evidence="2 3" key="1">
    <citation type="journal article" date="2020" name="Phytopathology">
        <title>Genome Sequence Resources of Colletotrichum truncatum, C. plurivorum, C. musicola, and C. sojae: Four Species Pathogenic to Soybean (Glycine max).</title>
        <authorList>
            <person name="Rogerio F."/>
            <person name="Boufleur T.R."/>
            <person name="Ciampi-Guillardi M."/>
            <person name="Sukno S.A."/>
            <person name="Thon M.R."/>
            <person name="Massola Junior N.S."/>
            <person name="Baroncelli R."/>
        </authorList>
    </citation>
    <scope>NUCLEOTIDE SEQUENCE [LARGE SCALE GENOMIC DNA]</scope>
    <source>
        <strain evidence="2 3">LFN0009</strain>
    </source>
</reference>
<keyword evidence="3" id="KW-1185">Reference proteome</keyword>
<feature type="region of interest" description="Disordered" evidence="1">
    <location>
        <begin position="337"/>
        <end position="361"/>
    </location>
</feature>
<evidence type="ECO:0000313" key="3">
    <source>
        <dbReference type="Proteomes" id="UP000652219"/>
    </source>
</evidence>
<dbReference type="Proteomes" id="UP000652219">
    <property type="component" value="Unassembled WGS sequence"/>
</dbReference>
<sequence>MIRLPPNEIDQLGISKTAVLDSQTSAVIKALWSRGVEVAAELLTNSENYSVPYANLGLAALGPGISISVYHDLSFHNVKNRSDPTALIGRFHDKGFEGVDSKCWFGTTPLMIAQSAHNVRLVLWFLEHGADPWVQVPNHVLGYTVAHSMWATAPEFGGDAGDFLSAFHFLKDKSPLDSCRCGCSPEGCCPLSTLWKRASCGVPSQPHTDDDDWCVSWYERMYGFTPEVELMVLRIATFETLGLRHTCCDDGLVDIKEEDREEIWDEDAAILDKLEELVAEHKRTLRQSRSRLSDFLRNEWKARMEHVMQELQWSGPQLEEQRQAMAEMGISMRYELSESECEDAESSGDNEVEDDEIENHELAYDEIDAETYYWISEIERVMSQGR</sequence>
<organism evidence="2 3">
    <name type="scientific">Colletotrichum sojae</name>
    <dbReference type="NCBI Taxonomy" id="2175907"/>
    <lineage>
        <taxon>Eukaryota</taxon>
        <taxon>Fungi</taxon>
        <taxon>Dikarya</taxon>
        <taxon>Ascomycota</taxon>
        <taxon>Pezizomycotina</taxon>
        <taxon>Sordariomycetes</taxon>
        <taxon>Hypocreomycetidae</taxon>
        <taxon>Glomerellales</taxon>
        <taxon>Glomerellaceae</taxon>
        <taxon>Colletotrichum</taxon>
        <taxon>Colletotrichum orchidearum species complex</taxon>
    </lineage>
</organism>
<accession>A0A8H6JKC4</accession>
<gene>
    <name evidence="2" type="ORF">CSOJ01_03810</name>
</gene>
<evidence type="ECO:0000313" key="2">
    <source>
        <dbReference type="EMBL" id="KAF6814799.1"/>
    </source>
</evidence>
<dbReference type="EMBL" id="WIGN01000040">
    <property type="protein sequence ID" value="KAF6814799.1"/>
    <property type="molecule type" value="Genomic_DNA"/>
</dbReference>
<dbReference type="SUPFAM" id="SSF48403">
    <property type="entry name" value="Ankyrin repeat"/>
    <property type="match status" value="1"/>
</dbReference>